<proteinExistence type="predicted"/>
<sequence length="193" mass="21540">MGESRDLRYSQEDSHQLFADDVVWQLTGHEVDPAFKSLENWAKAAKVLFLEDLGQLGGGFDPGITAQCGVDTQHRCWSERNNLMFNHVQSILPSSRILMTSEDNCQTVWRKLNGDQGDRLKRRDEGFLSKAKELLERPARIQAILQEAAGESNPSSNSMEATSSSDSESSTSPSSDREEQTERSDNSDDTNSL</sequence>
<evidence type="ECO:0000313" key="2">
    <source>
        <dbReference type="EMBL" id="KAL3681528.1"/>
    </source>
</evidence>
<organism evidence="2 3">
    <name type="scientific">Riccia sorocarpa</name>
    <dbReference type="NCBI Taxonomy" id="122646"/>
    <lineage>
        <taxon>Eukaryota</taxon>
        <taxon>Viridiplantae</taxon>
        <taxon>Streptophyta</taxon>
        <taxon>Embryophyta</taxon>
        <taxon>Marchantiophyta</taxon>
        <taxon>Marchantiopsida</taxon>
        <taxon>Marchantiidae</taxon>
        <taxon>Marchantiales</taxon>
        <taxon>Ricciaceae</taxon>
        <taxon>Riccia</taxon>
    </lineage>
</organism>
<name>A0ABD3GQQ2_9MARC</name>
<gene>
    <name evidence="2" type="ORF">R1sor_024484</name>
</gene>
<dbReference type="Proteomes" id="UP001633002">
    <property type="component" value="Unassembled WGS sequence"/>
</dbReference>
<accession>A0ABD3GQQ2</accession>
<dbReference type="EMBL" id="JBJQOH010000007">
    <property type="protein sequence ID" value="KAL3681528.1"/>
    <property type="molecule type" value="Genomic_DNA"/>
</dbReference>
<feature type="region of interest" description="Disordered" evidence="1">
    <location>
        <begin position="144"/>
        <end position="193"/>
    </location>
</feature>
<feature type="compositionally biased region" description="Low complexity" evidence="1">
    <location>
        <begin position="152"/>
        <end position="174"/>
    </location>
</feature>
<keyword evidence="3" id="KW-1185">Reference proteome</keyword>
<protein>
    <submittedName>
        <fullName evidence="2">Uncharacterized protein</fullName>
    </submittedName>
</protein>
<evidence type="ECO:0000256" key="1">
    <source>
        <dbReference type="SAM" id="MobiDB-lite"/>
    </source>
</evidence>
<evidence type="ECO:0000313" key="3">
    <source>
        <dbReference type="Proteomes" id="UP001633002"/>
    </source>
</evidence>
<feature type="compositionally biased region" description="Basic and acidic residues" evidence="1">
    <location>
        <begin position="175"/>
        <end position="186"/>
    </location>
</feature>
<comment type="caution">
    <text evidence="2">The sequence shown here is derived from an EMBL/GenBank/DDBJ whole genome shotgun (WGS) entry which is preliminary data.</text>
</comment>
<reference evidence="2 3" key="1">
    <citation type="submission" date="2024-09" db="EMBL/GenBank/DDBJ databases">
        <title>Chromosome-scale assembly of Riccia sorocarpa.</title>
        <authorList>
            <person name="Paukszto L."/>
        </authorList>
    </citation>
    <scope>NUCLEOTIDE SEQUENCE [LARGE SCALE GENOMIC DNA]</scope>
    <source>
        <strain evidence="2">LP-2024</strain>
        <tissue evidence="2">Aerial parts of the thallus</tissue>
    </source>
</reference>
<dbReference type="AlphaFoldDB" id="A0ABD3GQQ2"/>